<dbReference type="EC" id="2.1.1.80" evidence="2"/>
<organism evidence="2 3">
    <name type="scientific">Candidatus Magnetominusculus xianensis</name>
    <dbReference type="NCBI Taxonomy" id="1748249"/>
    <lineage>
        <taxon>Bacteria</taxon>
        <taxon>Pseudomonadati</taxon>
        <taxon>Nitrospirota</taxon>
        <taxon>Nitrospiria</taxon>
        <taxon>Nitrospirales</taxon>
        <taxon>Nitrospiraceae</taxon>
        <taxon>Candidatus Magnetominusculus</taxon>
    </lineage>
</organism>
<dbReference type="Gene3D" id="3.40.50.150">
    <property type="entry name" value="Vaccinia Virus protein VP39"/>
    <property type="match status" value="1"/>
</dbReference>
<dbReference type="PROSITE" id="PS50123">
    <property type="entry name" value="CHER"/>
    <property type="match status" value="1"/>
</dbReference>
<keyword evidence="2" id="KW-0808">Transferase</keyword>
<dbReference type="EMBL" id="LNQR01000026">
    <property type="protein sequence ID" value="KWT91956.1"/>
    <property type="molecule type" value="Genomic_DNA"/>
</dbReference>
<name>A0ABR5SI42_9BACT</name>
<dbReference type="InterPro" id="IPR022641">
    <property type="entry name" value="CheR_N"/>
</dbReference>
<dbReference type="PANTHER" id="PTHR24422:SF8">
    <property type="entry name" value="CHEMOTAXIS PROTEIN"/>
    <property type="match status" value="1"/>
</dbReference>
<dbReference type="InterPro" id="IPR050903">
    <property type="entry name" value="Bact_Chemotaxis_MeTrfase"/>
</dbReference>
<dbReference type="InterPro" id="IPR022642">
    <property type="entry name" value="CheR_C"/>
</dbReference>
<feature type="domain" description="CheR-type methyltransferase" evidence="1">
    <location>
        <begin position="21"/>
        <end position="254"/>
    </location>
</feature>
<sequence length="327" mass="37346">MDYYDDNDNENLEVMLLLEAVNAKYGYDFRSYARASIKRRIRHRMSVSGIKKITEVIERLIYDKSFFTDLLGDFSISTTEMFRDPGFFQALRKTVFPVLQRLPFIKIWVAGCSTGEEVYSLAILLREEKLYEKSMIYATDYCNKSLTTAKEGIYNIKSIKKYAANYIQAGGIQSFSDYFKAEADSAAIDPSLRQNMVFSIHNLAADGVFGEMNIILCRNVLIYFNRELQNKVFGLFTQSLEEGGYLCLGSKETIRLSTYSDNYDEMLRDEKIYRRNSAPVSYSKPSAHPVATPEFVTKGGELIRDVKAKMEELDYLLNSVGSLPGQS</sequence>
<dbReference type="SUPFAM" id="SSF47757">
    <property type="entry name" value="Chemotaxis receptor methyltransferase CheR, N-terminal domain"/>
    <property type="match status" value="1"/>
</dbReference>
<evidence type="ECO:0000313" key="2">
    <source>
        <dbReference type="EMBL" id="KWT91956.1"/>
    </source>
</evidence>
<dbReference type="Proteomes" id="UP000060487">
    <property type="component" value="Unassembled WGS sequence"/>
</dbReference>
<keyword evidence="2" id="KW-0489">Methyltransferase</keyword>
<dbReference type="RefSeq" id="WP_085051181.1">
    <property type="nucleotide sequence ID" value="NZ_LNQR01000026.1"/>
</dbReference>
<evidence type="ECO:0000259" key="1">
    <source>
        <dbReference type="PROSITE" id="PS50123"/>
    </source>
</evidence>
<dbReference type="GO" id="GO:0008983">
    <property type="term" value="F:protein-glutamate O-methyltransferase activity"/>
    <property type="evidence" value="ECO:0007669"/>
    <property type="project" value="UniProtKB-EC"/>
</dbReference>
<comment type="caution">
    <text evidence="2">The sequence shown here is derived from an EMBL/GenBank/DDBJ whole genome shotgun (WGS) entry which is preliminary data.</text>
</comment>
<dbReference type="PRINTS" id="PR00996">
    <property type="entry name" value="CHERMTFRASE"/>
</dbReference>
<dbReference type="GO" id="GO:0032259">
    <property type="term" value="P:methylation"/>
    <property type="evidence" value="ECO:0007669"/>
    <property type="project" value="UniProtKB-KW"/>
</dbReference>
<gene>
    <name evidence="2" type="ORF">ASN18_0653</name>
</gene>
<evidence type="ECO:0000313" key="3">
    <source>
        <dbReference type="Proteomes" id="UP000060487"/>
    </source>
</evidence>
<dbReference type="InterPro" id="IPR029063">
    <property type="entry name" value="SAM-dependent_MTases_sf"/>
</dbReference>
<dbReference type="SMART" id="SM00138">
    <property type="entry name" value="MeTrc"/>
    <property type="match status" value="1"/>
</dbReference>
<reference evidence="2 3" key="1">
    <citation type="submission" date="2015-11" db="EMBL/GenBank/DDBJ databases">
        <authorList>
            <person name="Lin W."/>
        </authorList>
    </citation>
    <scope>NUCLEOTIDE SEQUENCE [LARGE SCALE GENOMIC DNA]</scope>
    <source>
        <strain evidence="2 3">HCH-1</strain>
    </source>
</reference>
<protein>
    <submittedName>
        <fullName evidence="2">Chemotaxis protein CheR</fullName>
        <ecNumber evidence="2">2.1.1.80</ecNumber>
    </submittedName>
</protein>
<proteinExistence type="predicted"/>
<dbReference type="Pfam" id="PF03705">
    <property type="entry name" value="CheR_N"/>
    <property type="match status" value="1"/>
</dbReference>
<dbReference type="InterPro" id="IPR000780">
    <property type="entry name" value="CheR_MeTrfase"/>
</dbReference>
<dbReference type="Pfam" id="PF01739">
    <property type="entry name" value="CheR"/>
    <property type="match status" value="1"/>
</dbReference>
<dbReference type="SUPFAM" id="SSF53335">
    <property type="entry name" value="S-adenosyl-L-methionine-dependent methyltransferases"/>
    <property type="match status" value="1"/>
</dbReference>
<accession>A0ABR5SI42</accession>
<keyword evidence="3" id="KW-1185">Reference proteome</keyword>
<dbReference type="PANTHER" id="PTHR24422">
    <property type="entry name" value="CHEMOTAXIS PROTEIN METHYLTRANSFERASE"/>
    <property type="match status" value="1"/>
</dbReference>